<gene>
    <name evidence="2" type="ORF">B4109_3078</name>
</gene>
<dbReference type="AlphaFoldDB" id="A0A150MUL4"/>
<proteinExistence type="predicted"/>
<reference evidence="2 3" key="1">
    <citation type="submission" date="2016-01" db="EMBL/GenBank/DDBJ databases">
        <title>Draft Genome Sequences of Seven Thermophilic Sporeformers Isolated from Foods.</title>
        <authorList>
            <person name="Berendsen E.M."/>
            <person name="Wells-Bennik M.H."/>
            <person name="Krawcyk A.O."/>
            <person name="De Jong A."/>
            <person name="Holsappel S."/>
            <person name="Eijlander R.T."/>
            <person name="Kuipers O.P."/>
        </authorList>
    </citation>
    <scope>NUCLEOTIDE SEQUENCE [LARGE SCALE GENOMIC DNA]</scope>
    <source>
        <strain evidence="2 3">B4109</strain>
    </source>
</reference>
<protein>
    <recommendedName>
        <fullName evidence="1">Cyanophage baseplate Pam3 plug gp18 domain-containing protein</fullName>
    </recommendedName>
</protein>
<evidence type="ECO:0000313" key="3">
    <source>
        <dbReference type="Proteomes" id="UP000075424"/>
    </source>
</evidence>
<accession>A0A150MUL4</accession>
<dbReference type="PATRIC" id="fig|1422.18.peg.2566"/>
<name>A0A150MUL4_GEOSE</name>
<comment type="caution">
    <text evidence="2">The sequence shown here is derived from an EMBL/GenBank/DDBJ whole genome shotgun (WGS) entry which is preliminary data.</text>
</comment>
<evidence type="ECO:0000313" key="2">
    <source>
        <dbReference type="EMBL" id="KYD28177.1"/>
    </source>
</evidence>
<dbReference type="EMBL" id="LQYV01000031">
    <property type="protein sequence ID" value="KYD28177.1"/>
    <property type="molecule type" value="Genomic_DNA"/>
</dbReference>
<evidence type="ECO:0000259" key="1">
    <source>
        <dbReference type="Pfam" id="PF22479"/>
    </source>
</evidence>
<feature type="domain" description="Cyanophage baseplate Pam3 plug gp18" evidence="1">
    <location>
        <begin position="1"/>
        <end position="103"/>
    </location>
</feature>
<dbReference type="InterPro" id="IPR054252">
    <property type="entry name" value="Pam3_gp18"/>
</dbReference>
<dbReference type="Proteomes" id="UP000075424">
    <property type="component" value="Unassembled WGS sequence"/>
</dbReference>
<organism evidence="2 3">
    <name type="scientific">Geobacillus stearothermophilus</name>
    <name type="common">Bacillus stearothermophilus</name>
    <dbReference type="NCBI Taxonomy" id="1422"/>
    <lineage>
        <taxon>Bacteria</taxon>
        <taxon>Bacillati</taxon>
        <taxon>Bacillota</taxon>
        <taxon>Bacilli</taxon>
        <taxon>Bacillales</taxon>
        <taxon>Anoxybacillaceae</taxon>
        <taxon>Geobacillus</taxon>
    </lineage>
</organism>
<dbReference type="Pfam" id="PF22479">
    <property type="entry name" value="Pam3_gp18"/>
    <property type="match status" value="1"/>
</dbReference>
<dbReference type="RefSeq" id="WP_061567254.1">
    <property type="nucleotide sequence ID" value="NZ_LQYV01000031.1"/>
</dbReference>
<sequence>MKIIEINKENLPERFDIELGVELFTMEVYYNQTGAFFTVDLYQYDNPEPLVLGEKLVLNQPLFRDIEDSRFPAPTLIPIDPSGKESRITWDNFGVTVFLVVDDGDE</sequence>